<dbReference type="InterPro" id="IPR025061">
    <property type="entry name" value="Diedel"/>
</dbReference>
<organism evidence="2 3">
    <name type="scientific">Daphnia galeata</name>
    <dbReference type="NCBI Taxonomy" id="27404"/>
    <lineage>
        <taxon>Eukaryota</taxon>
        <taxon>Metazoa</taxon>
        <taxon>Ecdysozoa</taxon>
        <taxon>Arthropoda</taxon>
        <taxon>Crustacea</taxon>
        <taxon>Branchiopoda</taxon>
        <taxon>Diplostraca</taxon>
        <taxon>Cladocera</taxon>
        <taxon>Anomopoda</taxon>
        <taxon>Daphniidae</taxon>
        <taxon>Daphnia</taxon>
    </lineage>
</organism>
<dbReference type="OrthoDB" id="3737830at2759"/>
<comment type="caution">
    <text evidence="2">The sequence shown here is derived from an EMBL/GenBank/DDBJ whole genome shotgun (WGS) entry which is preliminary data.</text>
</comment>
<dbReference type="Gene3D" id="3.30.70.2800">
    <property type="match status" value="1"/>
</dbReference>
<keyword evidence="1" id="KW-0732">Signal</keyword>
<protein>
    <recommendedName>
        <fullName evidence="4">Apple domain-containing protein</fullName>
    </recommendedName>
</protein>
<name>A0A8J2S7D7_9CRUS</name>
<dbReference type="Gene3D" id="3.50.4.10">
    <property type="entry name" value="Hepatocyte Growth Factor"/>
    <property type="match status" value="1"/>
</dbReference>
<gene>
    <name evidence="2" type="ORF">DGAL_LOCUS14496</name>
</gene>
<dbReference type="AlphaFoldDB" id="A0A8J2S7D7"/>
<proteinExistence type="predicted"/>
<dbReference type="Pfam" id="PF13164">
    <property type="entry name" value="Diedel"/>
    <property type="match status" value="1"/>
</dbReference>
<feature type="chain" id="PRO_5035289735" description="Apple domain-containing protein" evidence="1">
    <location>
        <begin position="28"/>
        <end position="183"/>
    </location>
</feature>
<dbReference type="Proteomes" id="UP000789390">
    <property type="component" value="Unassembled WGS sequence"/>
</dbReference>
<sequence>MPNTAVASSKVVLPLLLMLLLTVQVDAECCVMNPPLGSDHPGAVLQPSPALITNLLYGGDSCNDGTRGTPCCGVGSCNIFCCNCDGGCRKPPIDWYPDFQNGASNVRWQFDCDFPGYDISNHDVKGEDCGELCIKTAGCNAFSHHHGICYLKNVEVLNKQPAEGGICGFLPWGLRYISGDSRK</sequence>
<evidence type="ECO:0000313" key="2">
    <source>
        <dbReference type="EMBL" id="CAH0110888.1"/>
    </source>
</evidence>
<dbReference type="EMBL" id="CAKKLH010000308">
    <property type="protein sequence ID" value="CAH0110888.1"/>
    <property type="molecule type" value="Genomic_DNA"/>
</dbReference>
<accession>A0A8J2S7D7</accession>
<feature type="signal peptide" evidence="1">
    <location>
        <begin position="1"/>
        <end position="27"/>
    </location>
</feature>
<evidence type="ECO:0000313" key="3">
    <source>
        <dbReference type="Proteomes" id="UP000789390"/>
    </source>
</evidence>
<dbReference type="SUPFAM" id="SSF57414">
    <property type="entry name" value="Hairpin loop containing domain-like"/>
    <property type="match status" value="1"/>
</dbReference>
<reference evidence="2" key="1">
    <citation type="submission" date="2021-11" db="EMBL/GenBank/DDBJ databases">
        <authorList>
            <person name="Schell T."/>
        </authorList>
    </citation>
    <scope>NUCLEOTIDE SEQUENCE</scope>
    <source>
        <strain evidence="2">M5</strain>
    </source>
</reference>
<evidence type="ECO:0000256" key="1">
    <source>
        <dbReference type="SAM" id="SignalP"/>
    </source>
</evidence>
<keyword evidence="3" id="KW-1185">Reference proteome</keyword>
<evidence type="ECO:0008006" key="4">
    <source>
        <dbReference type="Google" id="ProtNLM"/>
    </source>
</evidence>